<sequence length="130" mass="15431">MDVKDDEGLNTLKERESGCEELEDREITRKEALRLTWKRVRKKSNIAERSEGKARRRSSTESFIIFFKARDAHVKTNTIPSRKVFRVYGHRWLKRTAVIRLESNRRFLNIPRMSPNIHILANCISFLLVF</sequence>
<accession>A0A9I9CKT2</accession>
<dbReference type="EnsemblPlants" id="MELO3C005210.2.1">
    <property type="protein sequence ID" value="MELO3C005210.2.1"/>
    <property type="gene ID" value="MELO3C005210.2"/>
</dbReference>
<protein>
    <submittedName>
        <fullName evidence="1">Uncharacterized protein</fullName>
    </submittedName>
</protein>
<dbReference type="Gramene" id="MELO3C005210.2.1">
    <property type="protein sequence ID" value="MELO3C005210.2.1"/>
    <property type="gene ID" value="MELO3C005210.2"/>
</dbReference>
<proteinExistence type="predicted"/>
<dbReference type="AlphaFoldDB" id="A0A9I9CKT2"/>
<evidence type="ECO:0000313" key="1">
    <source>
        <dbReference type="EnsemblPlants" id="MELO3C005210.2.1"/>
    </source>
</evidence>
<name>A0A9I9CKT2_CUCME</name>
<reference evidence="1" key="1">
    <citation type="submission" date="2023-03" db="UniProtKB">
        <authorList>
            <consortium name="EnsemblPlants"/>
        </authorList>
    </citation>
    <scope>IDENTIFICATION</scope>
</reference>
<organism evidence="1">
    <name type="scientific">Cucumis melo</name>
    <name type="common">Muskmelon</name>
    <dbReference type="NCBI Taxonomy" id="3656"/>
    <lineage>
        <taxon>Eukaryota</taxon>
        <taxon>Viridiplantae</taxon>
        <taxon>Streptophyta</taxon>
        <taxon>Embryophyta</taxon>
        <taxon>Tracheophyta</taxon>
        <taxon>Spermatophyta</taxon>
        <taxon>Magnoliopsida</taxon>
        <taxon>eudicotyledons</taxon>
        <taxon>Gunneridae</taxon>
        <taxon>Pentapetalae</taxon>
        <taxon>rosids</taxon>
        <taxon>fabids</taxon>
        <taxon>Cucurbitales</taxon>
        <taxon>Cucurbitaceae</taxon>
        <taxon>Benincaseae</taxon>
        <taxon>Cucumis</taxon>
    </lineage>
</organism>